<sequence>MAYGGQPTSVLSVVALVCAAAVFLGYGPVLAIIGMLCAAMGMARGEGLAGPAVTVALVVLVLAFVMPTSIALNRL</sequence>
<feature type="transmembrane region" description="Helical" evidence="1">
    <location>
        <begin position="12"/>
        <end position="36"/>
    </location>
</feature>
<keyword evidence="1" id="KW-1133">Transmembrane helix</keyword>
<comment type="caution">
    <text evidence="2">The sequence shown here is derived from an EMBL/GenBank/DDBJ whole genome shotgun (WGS) entry which is preliminary data.</text>
</comment>
<proteinExistence type="predicted"/>
<dbReference type="EMBL" id="JAKJHZ010000005">
    <property type="protein sequence ID" value="MCF6377257.1"/>
    <property type="molecule type" value="Genomic_DNA"/>
</dbReference>
<protein>
    <submittedName>
        <fullName evidence="2">Uncharacterized protein</fullName>
    </submittedName>
</protein>
<keyword evidence="3" id="KW-1185">Reference proteome</keyword>
<keyword evidence="1" id="KW-0812">Transmembrane</keyword>
<organism evidence="2 3">
    <name type="scientific">Nocardioides potassii</name>
    <dbReference type="NCBI Taxonomy" id="2911371"/>
    <lineage>
        <taxon>Bacteria</taxon>
        <taxon>Bacillati</taxon>
        <taxon>Actinomycetota</taxon>
        <taxon>Actinomycetes</taxon>
        <taxon>Propionibacteriales</taxon>
        <taxon>Nocardioidaceae</taxon>
        <taxon>Nocardioides</taxon>
    </lineage>
</organism>
<evidence type="ECO:0000313" key="3">
    <source>
        <dbReference type="Proteomes" id="UP001201161"/>
    </source>
</evidence>
<keyword evidence="1" id="KW-0472">Membrane</keyword>
<dbReference type="Proteomes" id="UP001201161">
    <property type="component" value="Unassembled WGS sequence"/>
</dbReference>
<dbReference type="RefSeq" id="WP_236400553.1">
    <property type="nucleotide sequence ID" value="NZ_JAKJHZ010000005.1"/>
</dbReference>
<evidence type="ECO:0000256" key="1">
    <source>
        <dbReference type="SAM" id="Phobius"/>
    </source>
</evidence>
<reference evidence="2 3" key="1">
    <citation type="submission" date="2022-01" db="EMBL/GenBank/DDBJ databases">
        <title>Nocardioides sp. nov., an actinomycete isolated from mining soil.</title>
        <authorList>
            <person name="Liu L."/>
        </authorList>
    </citation>
    <scope>NUCLEOTIDE SEQUENCE [LARGE SCALE GENOMIC DNA]</scope>
    <source>
        <strain evidence="2 3">KLBMP 9356</strain>
    </source>
</reference>
<evidence type="ECO:0000313" key="2">
    <source>
        <dbReference type="EMBL" id="MCF6377257.1"/>
    </source>
</evidence>
<name>A0ABS9H7Q8_9ACTN</name>
<feature type="transmembrane region" description="Helical" evidence="1">
    <location>
        <begin position="48"/>
        <end position="72"/>
    </location>
</feature>
<gene>
    <name evidence="2" type="ORF">L2K70_06550</name>
</gene>
<accession>A0ABS9H7Q8</accession>